<dbReference type="STRING" id="915059.NH26_02370"/>
<dbReference type="Gene3D" id="2.40.160.20">
    <property type="match status" value="1"/>
</dbReference>
<dbReference type="EMBL" id="JRYR02000001">
    <property type="protein sequence ID" value="OHX65270.1"/>
    <property type="molecule type" value="Genomic_DNA"/>
</dbReference>
<reference evidence="3 4" key="1">
    <citation type="journal article" date="2012" name="Int. J. Syst. Evol. Microbiol.">
        <title>Flammeovirga pacifica sp. nov., isolated from deep-sea sediment.</title>
        <authorList>
            <person name="Xu H."/>
            <person name="Fu Y."/>
            <person name="Yang N."/>
            <person name="Ding Z."/>
            <person name="Lai Q."/>
            <person name="Zeng R."/>
        </authorList>
    </citation>
    <scope>NUCLEOTIDE SEQUENCE [LARGE SCALE GENOMIC DNA]</scope>
    <source>
        <strain evidence="4">DSM 24597 / LMG 26175 / WPAGA1</strain>
    </source>
</reference>
<dbReference type="Proteomes" id="UP000179797">
    <property type="component" value="Unassembled WGS sequence"/>
</dbReference>
<organism evidence="3 4">
    <name type="scientific">Flammeovirga pacifica</name>
    <dbReference type="NCBI Taxonomy" id="915059"/>
    <lineage>
        <taxon>Bacteria</taxon>
        <taxon>Pseudomonadati</taxon>
        <taxon>Bacteroidota</taxon>
        <taxon>Cytophagia</taxon>
        <taxon>Cytophagales</taxon>
        <taxon>Flammeovirgaceae</taxon>
        <taxon>Flammeovirga</taxon>
    </lineage>
</organism>
<feature type="domain" description="Outer membrane protein beta-barrel" evidence="2">
    <location>
        <begin position="6"/>
        <end position="184"/>
    </location>
</feature>
<accession>A0A1S1YW92</accession>
<dbReference type="SUPFAM" id="SSF56925">
    <property type="entry name" value="OMPA-like"/>
    <property type="match status" value="1"/>
</dbReference>
<evidence type="ECO:0000313" key="4">
    <source>
        <dbReference type="Proteomes" id="UP000179797"/>
    </source>
</evidence>
<evidence type="ECO:0000256" key="1">
    <source>
        <dbReference type="ARBA" id="ARBA00022729"/>
    </source>
</evidence>
<dbReference type="InterPro" id="IPR011250">
    <property type="entry name" value="OMP/PagP_B-barrel"/>
</dbReference>
<proteinExistence type="predicted"/>
<sequence>MGITTYAQDKLFTIGFGGGISNVSEKGTDLDMYGLGGNYHALALFNITPKLSIGAEYSGTYAVLAPESLDKSNFEATKFKHFSGKVLYNFGESRLRPYIGFGVGSYSVTPGKMNIEDSNNPVVLTFNKSTTVGYAPEFGVNFGWFSLAAIYHIVPDVEVYNADYKAVNVNYNSLEFRTTFNINFAQR</sequence>
<dbReference type="InterPro" id="IPR027385">
    <property type="entry name" value="Beta-barrel_OMP"/>
</dbReference>
<gene>
    <name evidence="3" type="ORF">NH26_02370</name>
</gene>
<evidence type="ECO:0000313" key="3">
    <source>
        <dbReference type="EMBL" id="OHX65270.1"/>
    </source>
</evidence>
<keyword evidence="1" id="KW-0732">Signal</keyword>
<protein>
    <recommendedName>
        <fullName evidence="2">Outer membrane protein beta-barrel domain-containing protein</fullName>
    </recommendedName>
</protein>
<dbReference type="AlphaFoldDB" id="A0A1S1YW92"/>
<name>A0A1S1YW92_FLAPC</name>
<evidence type="ECO:0000259" key="2">
    <source>
        <dbReference type="Pfam" id="PF13505"/>
    </source>
</evidence>
<dbReference type="Pfam" id="PF13505">
    <property type="entry name" value="OMP_b-brl"/>
    <property type="match status" value="1"/>
</dbReference>
<keyword evidence="4" id="KW-1185">Reference proteome</keyword>
<comment type="caution">
    <text evidence="3">The sequence shown here is derived from an EMBL/GenBank/DDBJ whole genome shotgun (WGS) entry which is preliminary data.</text>
</comment>